<keyword evidence="2" id="KW-0732">Signal</keyword>
<organism evidence="4 5">
    <name type="scientific">Dyadobacter arcticus</name>
    <dbReference type="NCBI Taxonomy" id="1078754"/>
    <lineage>
        <taxon>Bacteria</taxon>
        <taxon>Pseudomonadati</taxon>
        <taxon>Bacteroidota</taxon>
        <taxon>Cytophagia</taxon>
        <taxon>Cytophagales</taxon>
        <taxon>Spirosomataceae</taxon>
        <taxon>Dyadobacter</taxon>
    </lineage>
</organism>
<evidence type="ECO:0000313" key="5">
    <source>
        <dbReference type="Proteomes" id="UP001179181"/>
    </source>
</evidence>
<name>A0ABX0UP47_9BACT</name>
<feature type="signal peptide" evidence="2">
    <location>
        <begin position="1"/>
        <end position="20"/>
    </location>
</feature>
<sequence length="480" mass="51554">MKRITLLASFIWLFSFAVLTAQTIPPTGGGAASPNPPASWTGPTASTSNKTNYQGNAAQVWTSNPLPGAPGQVNTTFLSLYSKNSDISGAFVTLTGLAPGFTYEIKYDMMSAAAKIGASNTDWAYTGEIGIFNSTAQGWNNIASVSKQHQFTIADRSKWLSNVFTLTAKSTTAILGFRALGQTAKGSIVNLNINPGAIKVVCGVNPQVPLSKTSVYNKCFQPYANLNDAFTGVVPQGWTLHWFTNNTHSGGVLWFPGIINTPGDYYAFFYNGTCYNTNLSTAKVTVSINPALPSDGQVILSKSAIINECPVTTTVNLNNAFTGALPAGATLLWYTNPTHSGLPVADPAHASVLISTYYAFYYDVGNDCYNTANSTSFVKVTKRPCDQAAPSYFGLNENSETKSDIVIYPNPVRDEIQIKTADLDQISKIHIYDLTGLEVYKSGKVPTRTINVKHLSSGTYVVKMSKTNGTASSYKILVSK</sequence>
<feature type="chain" id="PRO_5046442862" description="Secretion system C-terminal sorting domain-containing protein" evidence="2">
    <location>
        <begin position="21"/>
        <end position="480"/>
    </location>
</feature>
<feature type="compositionally biased region" description="Polar residues" evidence="1">
    <location>
        <begin position="41"/>
        <end position="52"/>
    </location>
</feature>
<dbReference type="Proteomes" id="UP001179181">
    <property type="component" value="Unassembled WGS sequence"/>
</dbReference>
<proteinExistence type="predicted"/>
<evidence type="ECO:0000256" key="1">
    <source>
        <dbReference type="SAM" id="MobiDB-lite"/>
    </source>
</evidence>
<dbReference type="Pfam" id="PF18962">
    <property type="entry name" value="Por_Secre_tail"/>
    <property type="match status" value="1"/>
</dbReference>
<evidence type="ECO:0000313" key="4">
    <source>
        <dbReference type="EMBL" id="NIJ54768.1"/>
    </source>
</evidence>
<comment type="caution">
    <text evidence="4">The sequence shown here is derived from an EMBL/GenBank/DDBJ whole genome shotgun (WGS) entry which is preliminary data.</text>
</comment>
<gene>
    <name evidence="4" type="ORF">FHS68_003955</name>
</gene>
<reference evidence="4 5" key="1">
    <citation type="submission" date="2020-03" db="EMBL/GenBank/DDBJ databases">
        <title>Genomic Encyclopedia of Type Strains, Phase IV (KMG-IV): sequencing the most valuable type-strain genomes for metagenomic binning, comparative biology and taxonomic classification.</title>
        <authorList>
            <person name="Goeker M."/>
        </authorList>
    </citation>
    <scope>NUCLEOTIDE SEQUENCE [LARGE SCALE GENOMIC DNA]</scope>
    <source>
        <strain evidence="4 5">DSM 102865</strain>
    </source>
</reference>
<evidence type="ECO:0000259" key="3">
    <source>
        <dbReference type="Pfam" id="PF18962"/>
    </source>
</evidence>
<dbReference type="RefSeq" id="WP_167273616.1">
    <property type="nucleotide sequence ID" value="NZ_JAASQJ010000004.1"/>
</dbReference>
<keyword evidence="5" id="KW-1185">Reference proteome</keyword>
<dbReference type="InterPro" id="IPR026444">
    <property type="entry name" value="Secre_tail"/>
</dbReference>
<dbReference type="NCBIfam" id="TIGR04183">
    <property type="entry name" value="Por_Secre_tail"/>
    <property type="match status" value="1"/>
</dbReference>
<protein>
    <recommendedName>
        <fullName evidence="3">Secretion system C-terminal sorting domain-containing protein</fullName>
    </recommendedName>
</protein>
<dbReference type="EMBL" id="JAASQJ010000004">
    <property type="protein sequence ID" value="NIJ54768.1"/>
    <property type="molecule type" value="Genomic_DNA"/>
</dbReference>
<evidence type="ECO:0000256" key="2">
    <source>
        <dbReference type="SAM" id="SignalP"/>
    </source>
</evidence>
<accession>A0ABX0UP47</accession>
<feature type="domain" description="Secretion system C-terminal sorting" evidence="3">
    <location>
        <begin position="407"/>
        <end position="477"/>
    </location>
</feature>
<feature type="region of interest" description="Disordered" evidence="1">
    <location>
        <begin position="27"/>
        <end position="52"/>
    </location>
</feature>